<accession>A0ABW4ZHS5</accession>
<dbReference type="Proteomes" id="UP001597387">
    <property type="component" value="Unassembled WGS sequence"/>
</dbReference>
<dbReference type="RefSeq" id="WP_255899309.1">
    <property type="nucleotide sequence ID" value="NZ_JAFMZO010000001.1"/>
</dbReference>
<gene>
    <name evidence="2" type="ORF">ACFSJU_03490</name>
</gene>
<dbReference type="EMBL" id="JBHUHZ010000001">
    <property type="protein sequence ID" value="MFD2161439.1"/>
    <property type="molecule type" value="Genomic_DNA"/>
</dbReference>
<dbReference type="SUPFAM" id="SSF103473">
    <property type="entry name" value="MFS general substrate transporter"/>
    <property type="match status" value="1"/>
</dbReference>
<keyword evidence="1" id="KW-1133">Transmembrane helix</keyword>
<feature type="transmembrane region" description="Helical" evidence="1">
    <location>
        <begin position="46"/>
        <end position="67"/>
    </location>
</feature>
<keyword evidence="3" id="KW-1185">Reference proteome</keyword>
<comment type="caution">
    <text evidence="2">The sequence shown here is derived from an EMBL/GenBank/DDBJ whole genome shotgun (WGS) entry which is preliminary data.</text>
</comment>
<protein>
    <submittedName>
        <fullName evidence="2">Cytochrome B</fullName>
    </submittedName>
</protein>
<dbReference type="InterPro" id="IPR036259">
    <property type="entry name" value="MFS_trans_sf"/>
</dbReference>
<feature type="transmembrane region" description="Helical" evidence="1">
    <location>
        <begin position="87"/>
        <end position="105"/>
    </location>
</feature>
<reference evidence="3" key="1">
    <citation type="journal article" date="2019" name="Int. J. Syst. Evol. Microbiol.">
        <title>The Global Catalogue of Microorganisms (GCM) 10K type strain sequencing project: providing services to taxonomists for standard genome sequencing and annotation.</title>
        <authorList>
            <consortium name="The Broad Institute Genomics Platform"/>
            <consortium name="The Broad Institute Genome Sequencing Center for Infectious Disease"/>
            <person name="Wu L."/>
            <person name="Ma J."/>
        </authorList>
    </citation>
    <scope>NUCLEOTIDE SEQUENCE [LARGE SCALE GENOMIC DNA]</scope>
    <source>
        <strain evidence="3">KCTC 42217</strain>
    </source>
</reference>
<evidence type="ECO:0000313" key="3">
    <source>
        <dbReference type="Proteomes" id="UP001597387"/>
    </source>
</evidence>
<proteinExistence type="predicted"/>
<keyword evidence="1" id="KW-0812">Transmembrane</keyword>
<evidence type="ECO:0000313" key="2">
    <source>
        <dbReference type="EMBL" id="MFD2161439.1"/>
    </source>
</evidence>
<feature type="transmembrane region" description="Helical" evidence="1">
    <location>
        <begin position="13"/>
        <end position="34"/>
    </location>
</feature>
<evidence type="ECO:0000256" key="1">
    <source>
        <dbReference type="SAM" id="Phobius"/>
    </source>
</evidence>
<keyword evidence="1" id="KW-0472">Membrane</keyword>
<feature type="transmembrane region" description="Helical" evidence="1">
    <location>
        <begin position="125"/>
        <end position="142"/>
    </location>
</feature>
<name>A0ABW4ZHS5_9SPHI</name>
<organism evidence="2 3">
    <name type="scientific">Paradesertivirga mongoliensis</name>
    <dbReference type="NCBI Taxonomy" id="2100740"/>
    <lineage>
        <taxon>Bacteria</taxon>
        <taxon>Pseudomonadati</taxon>
        <taxon>Bacteroidota</taxon>
        <taxon>Sphingobacteriia</taxon>
        <taxon>Sphingobacteriales</taxon>
        <taxon>Sphingobacteriaceae</taxon>
        <taxon>Paradesertivirga</taxon>
    </lineage>
</organism>
<sequence>MEYYSLLLKAHSGWRYVVLITLVIAILSSLAGWLGKKNYSPGNRKINLFALISAHIQFLLGLILYFMSPLAKAGDMSVAMKDSNLRYWTVEHTVMMLIAIALITIGHSKSKKLLDSVAKHRKVAIFYSIALIIIFVAITMIGDREAWQIR</sequence>